<organism evidence="1 2">
    <name type="scientific">Sphingobacterium kyonggiense</name>
    <dbReference type="NCBI Taxonomy" id="714075"/>
    <lineage>
        <taxon>Bacteria</taxon>
        <taxon>Pseudomonadati</taxon>
        <taxon>Bacteroidota</taxon>
        <taxon>Sphingobacteriia</taxon>
        <taxon>Sphingobacteriales</taxon>
        <taxon>Sphingobacteriaceae</taxon>
        <taxon>Sphingobacterium</taxon>
    </lineage>
</organism>
<dbReference type="Proteomes" id="UP001500101">
    <property type="component" value="Unassembled WGS sequence"/>
</dbReference>
<accession>A0ABP7Y6B3</accession>
<name>A0ABP7Y6B3_9SPHI</name>
<evidence type="ECO:0000313" key="1">
    <source>
        <dbReference type="EMBL" id="GAA4131458.1"/>
    </source>
</evidence>
<comment type="caution">
    <text evidence="1">The sequence shown here is derived from an EMBL/GenBank/DDBJ whole genome shotgun (WGS) entry which is preliminary data.</text>
</comment>
<keyword evidence="2" id="KW-1185">Reference proteome</keyword>
<evidence type="ECO:0000313" key="2">
    <source>
        <dbReference type="Proteomes" id="UP001500101"/>
    </source>
</evidence>
<gene>
    <name evidence="1" type="ORF">GCM10022216_01590</name>
</gene>
<dbReference type="EMBL" id="BAAAZI010000001">
    <property type="protein sequence ID" value="GAA4131458.1"/>
    <property type="molecule type" value="Genomic_DNA"/>
</dbReference>
<protein>
    <submittedName>
        <fullName evidence="1">Uncharacterized protein</fullName>
    </submittedName>
</protein>
<reference evidence="2" key="1">
    <citation type="journal article" date="2019" name="Int. J. Syst. Evol. Microbiol.">
        <title>The Global Catalogue of Microorganisms (GCM) 10K type strain sequencing project: providing services to taxonomists for standard genome sequencing and annotation.</title>
        <authorList>
            <consortium name="The Broad Institute Genomics Platform"/>
            <consortium name="The Broad Institute Genome Sequencing Center for Infectious Disease"/>
            <person name="Wu L."/>
            <person name="Ma J."/>
        </authorList>
    </citation>
    <scope>NUCLEOTIDE SEQUENCE [LARGE SCALE GENOMIC DNA]</scope>
    <source>
        <strain evidence="2">JCM 16704</strain>
    </source>
</reference>
<proteinExistence type="predicted"/>
<sequence>MQSCAQKNNSDNQTIRILEKLGVMENFQNAVKDFTPEALVNKNATIDSNSLASYKSKYFEPDLSHVLAKQMETIYSKEELDMIEPLDPEAMISHDPNKFKSFEDRLEKLYDEIYIDGNKLLSGIQETGQANPEKPFEFFTIKRPNGIYLVEAYDSYLPQNSKIATNALIDAKNFIDPQFEEISMASYGISFQLKESDQKLLDELLNKDPKTIVALIVNEKMVSLRQVDLIKTDHGYQWFAPWSEEEIKNFISALKQ</sequence>